<dbReference type="GeneID" id="94830251"/>
<feature type="transmembrane region" description="Helical" evidence="7">
    <location>
        <begin position="259"/>
        <end position="275"/>
    </location>
</feature>
<dbReference type="VEuPathDB" id="TrichDB:TRFO_10591"/>
<dbReference type="RefSeq" id="XP_068348563.1">
    <property type="nucleotide sequence ID" value="XM_068495547.1"/>
</dbReference>
<keyword evidence="9" id="KW-1185">Reference proteome</keyword>
<dbReference type="GO" id="GO:0055085">
    <property type="term" value="P:transmembrane transport"/>
    <property type="evidence" value="ECO:0007669"/>
    <property type="project" value="InterPro"/>
</dbReference>
<dbReference type="Proteomes" id="UP000179807">
    <property type="component" value="Unassembled WGS sequence"/>
</dbReference>
<feature type="transmembrane region" description="Helical" evidence="7">
    <location>
        <begin position="225"/>
        <end position="247"/>
    </location>
</feature>
<keyword evidence="4 7" id="KW-0812">Transmembrane</keyword>
<evidence type="ECO:0000256" key="3">
    <source>
        <dbReference type="ARBA" id="ARBA00022475"/>
    </source>
</evidence>
<feature type="transmembrane region" description="Helical" evidence="7">
    <location>
        <begin position="49"/>
        <end position="72"/>
    </location>
</feature>
<comment type="caution">
    <text evidence="8">The sequence shown here is derived from an EMBL/GenBank/DDBJ whole genome shotgun (WGS) entry which is preliminary data.</text>
</comment>
<keyword evidence="5 7" id="KW-1133">Transmembrane helix</keyword>
<comment type="subcellular location">
    <subcellularLocation>
        <location evidence="1">Membrane</location>
        <topology evidence="1">Multi-pass membrane protein</topology>
    </subcellularLocation>
</comment>
<feature type="transmembrane region" description="Helical" evidence="7">
    <location>
        <begin position="84"/>
        <end position="105"/>
    </location>
</feature>
<dbReference type="Pfam" id="PF03547">
    <property type="entry name" value="Mem_trans"/>
    <property type="match status" value="1"/>
</dbReference>
<evidence type="ECO:0000313" key="8">
    <source>
        <dbReference type="EMBL" id="OHS95426.1"/>
    </source>
</evidence>
<dbReference type="PANTHER" id="PTHR36838:SF3">
    <property type="entry name" value="TRANSPORTER AUXIN EFFLUX CARRIER EC FAMILY"/>
    <property type="match status" value="1"/>
</dbReference>
<keyword evidence="3" id="KW-1003">Cell membrane</keyword>
<evidence type="ECO:0000256" key="6">
    <source>
        <dbReference type="ARBA" id="ARBA00023136"/>
    </source>
</evidence>
<dbReference type="PANTHER" id="PTHR36838">
    <property type="entry name" value="AUXIN EFFLUX CARRIER FAMILY PROTEIN"/>
    <property type="match status" value="1"/>
</dbReference>
<proteinExistence type="predicted"/>
<evidence type="ECO:0000256" key="2">
    <source>
        <dbReference type="ARBA" id="ARBA00022448"/>
    </source>
</evidence>
<reference evidence="8" key="1">
    <citation type="submission" date="2016-10" db="EMBL/GenBank/DDBJ databases">
        <authorList>
            <person name="Benchimol M."/>
            <person name="Almeida L.G."/>
            <person name="Vasconcelos A.T."/>
            <person name="Perreira-Neves A."/>
            <person name="Rosa I.A."/>
            <person name="Tasca T."/>
            <person name="Bogo M.R."/>
            <person name="de Souza W."/>
        </authorList>
    </citation>
    <scope>NUCLEOTIDE SEQUENCE [LARGE SCALE GENOMIC DNA]</scope>
    <source>
        <strain evidence="8">K</strain>
    </source>
</reference>
<evidence type="ECO:0000256" key="7">
    <source>
        <dbReference type="SAM" id="Phobius"/>
    </source>
</evidence>
<keyword evidence="6 7" id="KW-0472">Membrane</keyword>
<feature type="transmembrane region" description="Helical" evidence="7">
    <location>
        <begin position="111"/>
        <end position="138"/>
    </location>
</feature>
<name>A0A1J4J8A5_9EUKA</name>
<dbReference type="InterPro" id="IPR004776">
    <property type="entry name" value="Mem_transp_PIN-like"/>
</dbReference>
<dbReference type="GO" id="GO:0016020">
    <property type="term" value="C:membrane"/>
    <property type="evidence" value="ECO:0007669"/>
    <property type="project" value="UniProtKB-SubCell"/>
</dbReference>
<protein>
    <submittedName>
        <fullName evidence="8">Auxin Efflux Carrier family protein</fullName>
    </submittedName>
</protein>
<gene>
    <name evidence="8" type="ORF">TRFO_10591</name>
</gene>
<evidence type="ECO:0000256" key="5">
    <source>
        <dbReference type="ARBA" id="ARBA00022989"/>
    </source>
</evidence>
<accession>A0A1J4J8A5</accession>
<keyword evidence="2" id="KW-0813">Transport</keyword>
<evidence type="ECO:0000256" key="1">
    <source>
        <dbReference type="ARBA" id="ARBA00004141"/>
    </source>
</evidence>
<sequence length="323" mass="35811">MIAIGFCLAKFKIVNVDIFKKINTFLFKGCFVCLVANNLVTRDISSFSFVPFVIGALSLVTTILTFTLIFAFKFDDRFEVFLSTALPAVYVNYVIIGLPIFNSIWSEAESSIVFIITLSNDLVTVPLYLALTAFYHVYRNNRDHREKGEPEEKFSLRTCGGILMSLATNPIFIGYIIGFGWSGLKLPMFTFLDTILKYLSDTVLAGSCMCVGSFLAEHSLISCHWLQFVVCLVGRHILMPSFSLLYCKLLKIDGRTARQCVIMTALPSAVASYLLSTNGGVGAGVASTMIFWTSILFLPAVIGWLELIEKLNIFPENTDAPAV</sequence>
<feature type="transmembrane region" description="Helical" evidence="7">
    <location>
        <begin position="281"/>
        <end position="305"/>
    </location>
</feature>
<dbReference type="OrthoDB" id="2133778at2759"/>
<feature type="transmembrane region" description="Helical" evidence="7">
    <location>
        <begin position="159"/>
        <end position="181"/>
    </location>
</feature>
<dbReference type="AlphaFoldDB" id="A0A1J4J8A5"/>
<evidence type="ECO:0000313" key="9">
    <source>
        <dbReference type="Proteomes" id="UP000179807"/>
    </source>
</evidence>
<organism evidence="8 9">
    <name type="scientific">Tritrichomonas foetus</name>
    <dbReference type="NCBI Taxonomy" id="1144522"/>
    <lineage>
        <taxon>Eukaryota</taxon>
        <taxon>Metamonada</taxon>
        <taxon>Parabasalia</taxon>
        <taxon>Tritrichomonadida</taxon>
        <taxon>Tritrichomonadidae</taxon>
        <taxon>Tritrichomonas</taxon>
    </lineage>
</organism>
<dbReference type="EMBL" id="MLAK01001248">
    <property type="protein sequence ID" value="OHS95426.1"/>
    <property type="molecule type" value="Genomic_DNA"/>
</dbReference>
<evidence type="ECO:0000256" key="4">
    <source>
        <dbReference type="ARBA" id="ARBA00022692"/>
    </source>
</evidence>